<accession>A0A372MCD0</accession>
<dbReference type="EMBL" id="QUAK01000005">
    <property type="protein sequence ID" value="RFU88614.1"/>
    <property type="molecule type" value="Genomic_DNA"/>
</dbReference>
<sequence length="187" mass="20009">MTRAKSLLPAGLASLHPLLRAEAAAEAAAAGIDPGDLEQTVWLRLFERAGAGDPVTDAPRWMRAAVRAEARIARRRARREVPYADEGQPAGPAGGHGPERLALAAEQGRVIRAAVRRLPGRCPRLLGALLSPQDLTYREIAGQLGMSQGSLGPERSRCLGCLRRMLAAEVAPHGPWGTVRGRQPVDR</sequence>
<dbReference type="EMBL" id="QUAK01000008">
    <property type="protein sequence ID" value="RFU88576.1"/>
    <property type="molecule type" value="Genomic_DNA"/>
</dbReference>
<gene>
    <name evidence="2" type="ORF">DY218_00570</name>
    <name evidence="1" type="ORF">DY218_01035</name>
</gene>
<comment type="caution">
    <text evidence="1">The sequence shown here is derived from an EMBL/GenBank/DDBJ whole genome shotgun (WGS) entry which is preliminary data.</text>
</comment>
<evidence type="ECO:0000313" key="1">
    <source>
        <dbReference type="EMBL" id="RFU88576.1"/>
    </source>
</evidence>
<name>A0A372MCD0_9ACTN</name>
<evidence type="ECO:0000313" key="3">
    <source>
        <dbReference type="Proteomes" id="UP000263094"/>
    </source>
</evidence>
<dbReference type="InterPro" id="IPR036388">
    <property type="entry name" value="WH-like_DNA-bd_sf"/>
</dbReference>
<dbReference type="AlphaFoldDB" id="A0A372MCD0"/>
<organism evidence="1 3">
    <name type="scientific">Streptomyces triticagri</name>
    <dbReference type="NCBI Taxonomy" id="2293568"/>
    <lineage>
        <taxon>Bacteria</taxon>
        <taxon>Bacillati</taxon>
        <taxon>Actinomycetota</taxon>
        <taxon>Actinomycetes</taxon>
        <taxon>Kitasatosporales</taxon>
        <taxon>Streptomycetaceae</taxon>
        <taxon>Streptomyces</taxon>
    </lineage>
</organism>
<reference evidence="1 3" key="1">
    <citation type="submission" date="2018-08" db="EMBL/GenBank/DDBJ databases">
        <title>Isolation, diversity and antifungal activity of Actinobacteria from wheat.</title>
        <authorList>
            <person name="Han C."/>
        </authorList>
    </citation>
    <scope>NUCLEOTIDE SEQUENCE [LARGE SCALE GENOMIC DNA]</scope>
    <source>
        <strain evidence="1 3">NEAU-YY421</strain>
    </source>
</reference>
<dbReference type="Proteomes" id="UP000263094">
    <property type="component" value="Unassembled WGS sequence"/>
</dbReference>
<keyword evidence="3" id="KW-1185">Reference proteome</keyword>
<dbReference type="RefSeq" id="WP_128553911.1">
    <property type="nucleotide sequence ID" value="NZ_QUAK01000005.1"/>
</dbReference>
<dbReference type="OrthoDB" id="265863at2"/>
<dbReference type="SUPFAM" id="SSF88659">
    <property type="entry name" value="Sigma3 and sigma4 domains of RNA polymerase sigma factors"/>
    <property type="match status" value="1"/>
</dbReference>
<dbReference type="Gene3D" id="1.10.10.10">
    <property type="entry name" value="Winged helix-like DNA-binding domain superfamily/Winged helix DNA-binding domain"/>
    <property type="match status" value="1"/>
</dbReference>
<dbReference type="InterPro" id="IPR013324">
    <property type="entry name" value="RNA_pol_sigma_r3/r4-like"/>
</dbReference>
<protein>
    <submittedName>
        <fullName evidence="1">Sigma-70 family RNA polymerase sigma factor</fullName>
    </submittedName>
</protein>
<evidence type="ECO:0000313" key="2">
    <source>
        <dbReference type="EMBL" id="RFU88614.1"/>
    </source>
</evidence>
<proteinExistence type="predicted"/>